<protein>
    <submittedName>
        <fullName evidence="1">Uncharacterized protein</fullName>
    </submittedName>
</protein>
<evidence type="ECO:0000313" key="2">
    <source>
        <dbReference type="Proteomes" id="UP000317036"/>
    </source>
</evidence>
<dbReference type="RefSeq" id="WP_144853870.1">
    <property type="nucleotide sequence ID" value="NZ_VNJI01000055.1"/>
</dbReference>
<gene>
    <name evidence="1" type="ORF">FPZ49_29230</name>
</gene>
<accession>A0A559K0B6</accession>
<dbReference type="AlphaFoldDB" id="A0A559K0B6"/>
<keyword evidence="2" id="KW-1185">Reference proteome</keyword>
<dbReference type="Proteomes" id="UP000317036">
    <property type="component" value="Unassembled WGS sequence"/>
</dbReference>
<dbReference type="OrthoDB" id="2616616at2"/>
<evidence type="ECO:0000313" key="1">
    <source>
        <dbReference type="EMBL" id="TVY05573.1"/>
    </source>
</evidence>
<organism evidence="1 2">
    <name type="scientific">Paenibacillus cremeus</name>
    <dbReference type="NCBI Taxonomy" id="2163881"/>
    <lineage>
        <taxon>Bacteria</taxon>
        <taxon>Bacillati</taxon>
        <taxon>Bacillota</taxon>
        <taxon>Bacilli</taxon>
        <taxon>Bacillales</taxon>
        <taxon>Paenibacillaceae</taxon>
        <taxon>Paenibacillus</taxon>
    </lineage>
</organism>
<comment type="caution">
    <text evidence="1">The sequence shown here is derived from an EMBL/GenBank/DDBJ whole genome shotgun (WGS) entry which is preliminary data.</text>
</comment>
<reference evidence="1 2" key="1">
    <citation type="submission" date="2019-07" db="EMBL/GenBank/DDBJ databases">
        <authorList>
            <person name="Kim J."/>
        </authorList>
    </citation>
    <scope>NUCLEOTIDE SEQUENCE [LARGE SCALE GENOMIC DNA]</scope>
    <source>
        <strain evidence="1 2">JC52</strain>
    </source>
</reference>
<dbReference type="EMBL" id="VNJI01000055">
    <property type="protein sequence ID" value="TVY05573.1"/>
    <property type="molecule type" value="Genomic_DNA"/>
</dbReference>
<sequence length="71" mass="8727">MDSKLTPKQQKQQQEREIIDEYHKLVTEEALETLYQSFLEWKSGSLPYFELTDLIHLFHKKNQEIYKEFTY</sequence>
<proteinExistence type="predicted"/>
<name>A0A559K0B6_9BACL</name>